<reference evidence="6" key="1">
    <citation type="journal article" date="2019" name="Int. J. Syst. Evol. Microbiol.">
        <title>The Global Catalogue of Microorganisms (GCM) 10K type strain sequencing project: providing services to taxonomists for standard genome sequencing and annotation.</title>
        <authorList>
            <consortium name="The Broad Institute Genomics Platform"/>
            <consortium name="The Broad Institute Genome Sequencing Center for Infectious Disease"/>
            <person name="Wu L."/>
            <person name="Ma J."/>
        </authorList>
    </citation>
    <scope>NUCLEOTIDE SEQUENCE [LARGE SCALE GENOMIC DNA]</scope>
    <source>
        <strain evidence="6">JCM 14902</strain>
    </source>
</reference>
<dbReference type="InterPro" id="IPR032275">
    <property type="entry name" value="DUF4986"/>
</dbReference>
<dbReference type="Pfam" id="PF16375">
    <property type="entry name" value="DUF4986"/>
    <property type="match status" value="1"/>
</dbReference>
<dbReference type="GO" id="GO:0016787">
    <property type="term" value="F:hydrolase activity"/>
    <property type="evidence" value="ECO:0007669"/>
    <property type="project" value="UniProtKB-KW"/>
</dbReference>
<dbReference type="InterPro" id="IPR049046">
    <property type="entry name" value="Beta-AFase-like_GH127_middle"/>
</dbReference>
<dbReference type="Pfam" id="PF20620">
    <property type="entry name" value="DUF6805"/>
    <property type="match status" value="1"/>
</dbReference>
<feature type="domain" description="DUF4986" evidence="2">
    <location>
        <begin position="520"/>
        <end position="598"/>
    </location>
</feature>
<evidence type="ECO:0000259" key="2">
    <source>
        <dbReference type="Pfam" id="PF16375"/>
    </source>
</evidence>
<dbReference type="RefSeq" id="WP_344057327.1">
    <property type="nucleotide sequence ID" value="NZ_BAAAOH010000001.1"/>
</dbReference>
<dbReference type="InterPro" id="IPR046544">
    <property type="entry name" value="GH146_SB_dom"/>
</dbReference>
<accession>A0ABP5D1Z0</accession>
<evidence type="ECO:0000259" key="1">
    <source>
        <dbReference type="Pfam" id="PF07944"/>
    </source>
</evidence>
<evidence type="ECO:0000259" key="4">
    <source>
        <dbReference type="Pfam" id="PF20736"/>
    </source>
</evidence>
<evidence type="ECO:0000313" key="5">
    <source>
        <dbReference type="EMBL" id="GAA1972196.1"/>
    </source>
</evidence>
<dbReference type="Pfam" id="PF07944">
    <property type="entry name" value="Beta-AFase-like_GH127_cat"/>
    <property type="match status" value="1"/>
</dbReference>
<dbReference type="SUPFAM" id="SSF48208">
    <property type="entry name" value="Six-hairpin glycosidases"/>
    <property type="match status" value="1"/>
</dbReference>
<keyword evidence="6" id="KW-1185">Reference proteome</keyword>
<dbReference type="InterPro" id="IPR012878">
    <property type="entry name" value="Beta-AFase-like_GH127_cat"/>
</dbReference>
<comment type="caution">
    <text evidence="5">The sequence shown here is derived from an EMBL/GenBank/DDBJ whole genome shotgun (WGS) entry which is preliminary data.</text>
</comment>
<dbReference type="EMBL" id="BAAAOH010000001">
    <property type="protein sequence ID" value="GAA1972196.1"/>
    <property type="molecule type" value="Genomic_DNA"/>
</dbReference>
<proteinExistence type="predicted"/>
<feature type="domain" description="Non-reducing end beta-L-arabinofuranosidase-like GH127 catalytic" evidence="1">
    <location>
        <begin position="8"/>
        <end position="389"/>
    </location>
</feature>
<evidence type="ECO:0000313" key="6">
    <source>
        <dbReference type="Proteomes" id="UP001500326"/>
    </source>
</evidence>
<sequence length="753" mass="82268">MRFFHPGQVTLLDGMFRDAEQVDLDYVMTLDPDRLVAPYLREAGLPPRADSYGNWESSGLDGHTAGHYLSATAWLALPAGRAEVRHRLDHVVAELSRAQDAIGTGYVGGVPGGFALFESLRAGGTEAAVRFGSSEHWVPWYNLHKMLSGLWDAVDLLGHDHARAVALRFAQWWLELAAEIDADPFENMLATEYGGMNDLFARMATDTGRADLAAMAHRFSHRAILVPLQERRDALTGLHANTQIPKVVGYATTAALDGDSALLGDADYFWHQVVERRSVVIGGNSVREHFHVLDDFTAMIEDREGPETCNTYNMLKLTKALAEAQLSSEYLDYAERALYSHQLAAQHPDGGFVYFTPMRPRHYRVYSQPESSFWCCVGTGMESQAKYGELIFGEQDGALAVNLFISAALDAPQLGTGLRMETGFPADEGVSIVVALDRPKRFSLRLRVPGWSGGLVDLAVNGRSADARHVDGAVILERDWFAEDVVTFRVPLEPRVERLPDGSPWQAYSVGPIVLAAREGGEDLIGLHADGSRMGHIAAGRLRGFSELPIVVTDAAGAVVPDPAGMPLHFLLTARDPAGDVSLEPFFGIHDERYTIYWPTAADDADAIAARRDALVTMDRGSLALDRLTVDAVAFGEQQPESDHEFRGIASRVQMRGGRRARSTRGAMSVILSDPGCEGASIRVGFVSGDETTRVAIDIDGVTVAEEVVERRTAAFDLVYPLVSTGPQHKIEFRATGACSTPGITMIRLLRWT</sequence>
<feature type="domain" description="Glycoside hydrolase GH146 substrate-binding" evidence="3">
    <location>
        <begin position="624"/>
        <end position="750"/>
    </location>
</feature>
<name>A0ABP5D1Z0_9MICO</name>
<keyword evidence="5" id="KW-0378">Hydrolase</keyword>
<protein>
    <submittedName>
        <fullName evidence="5">Glycoside hydrolase family 127 protein</fullName>
    </submittedName>
</protein>
<dbReference type="InterPro" id="IPR008928">
    <property type="entry name" value="6-hairpin_glycosidase_sf"/>
</dbReference>
<dbReference type="PANTHER" id="PTHR31151:SF0">
    <property type="entry name" value="PROLINE-TRNA LIGASE (DUF1680)"/>
    <property type="match status" value="1"/>
</dbReference>
<evidence type="ECO:0000259" key="3">
    <source>
        <dbReference type="Pfam" id="PF20620"/>
    </source>
</evidence>
<dbReference type="Pfam" id="PF20736">
    <property type="entry name" value="Glyco_hydro127M"/>
    <property type="match status" value="1"/>
</dbReference>
<dbReference type="PANTHER" id="PTHR31151">
    <property type="entry name" value="PROLINE-TRNA LIGASE (DUF1680)"/>
    <property type="match status" value="1"/>
</dbReference>
<gene>
    <name evidence="5" type="ORF">GCM10009777_00170</name>
</gene>
<feature type="domain" description="Non-reducing end beta-L-arabinofuranosidase-like GH127 middle" evidence="4">
    <location>
        <begin position="399"/>
        <end position="491"/>
    </location>
</feature>
<organism evidence="5 6">
    <name type="scientific">Microbacterium pumilum</name>
    <dbReference type="NCBI Taxonomy" id="344165"/>
    <lineage>
        <taxon>Bacteria</taxon>
        <taxon>Bacillati</taxon>
        <taxon>Actinomycetota</taxon>
        <taxon>Actinomycetes</taxon>
        <taxon>Micrococcales</taxon>
        <taxon>Microbacteriaceae</taxon>
        <taxon>Microbacterium</taxon>
    </lineage>
</organism>
<dbReference type="Proteomes" id="UP001500326">
    <property type="component" value="Unassembled WGS sequence"/>
</dbReference>